<keyword evidence="1" id="KW-0812">Transmembrane</keyword>
<organism evidence="2 3">
    <name type="scientific">Amycolatopsis pigmentata</name>
    <dbReference type="NCBI Taxonomy" id="450801"/>
    <lineage>
        <taxon>Bacteria</taxon>
        <taxon>Bacillati</taxon>
        <taxon>Actinomycetota</taxon>
        <taxon>Actinomycetes</taxon>
        <taxon>Pseudonocardiales</taxon>
        <taxon>Pseudonocardiaceae</taxon>
        <taxon>Amycolatopsis</taxon>
    </lineage>
</organism>
<proteinExistence type="predicted"/>
<keyword evidence="3" id="KW-1185">Reference proteome</keyword>
<dbReference type="RefSeq" id="WP_378271558.1">
    <property type="nucleotide sequence ID" value="NZ_JBHUKR010000029.1"/>
</dbReference>
<accession>A0ABW5G581</accession>
<evidence type="ECO:0000256" key="1">
    <source>
        <dbReference type="SAM" id="Phobius"/>
    </source>
</evidence>
<evidence type="ECO:0000313" key="2">
    <source>
        <dbReference type="EMBL" id="MFD2422469.1"/>
    </source>
</evidence>
<feature type="transmembrane region" description="Helical" evidence="1">
    <location>
        <begin position="17"/>
        <end position="36"/>
    </location>
</feature>
<protein>
    <submittedName>
        <fullName evidence="2">DUF6230 family protein</fullName>
    </submittedName>
</protein>
<dbReference type="EMBL" id="JBHUKR010000029">
    <property type="protein sequence ID" value="MFD2422469.1"/>
    <property type="molecule type" value="Genomic_DNA"/>
</dbReference>
<dbReference type="Pfam" id="PF19741">
    <property type="entry name" value="DUF6230"/>
    <property type="match status" value="1"/>
</dbReference>
<evidence type="ECO:0000313" key="3">
    <source>
        <dbReference type="Proteomes" id="UP001597417"/>
    </source>
</evidence>
<name>A0ABW5G581_9PSEU</name>
<sequence length="204" mass="21882">MADAPERPVGRIRWRRFLAVFTAGFFGAVGLMVAVAQDALAVSFAVAGVPLKISADLLRGNGFVAFGTIDREVDGTLHPVVVNAFRHAHLDEFCQSVVMPAPFIGPVTLRITSPDVSAEDLVTDAQVIRGDITYKDIETNIDASTVTEGPRGVRGARGASGTQADEVIVKNLRQVAWASTAETLHLERSTTVVLPGRHDCFDDQ</sequence>
<keyword evidence="1" id="KW-1133">Transmembrane helix</keyword>
<keyword evidence="1" id="KW-0472">Membrane</keyword>
<dbReference type="InterPro" id="IPR046198">
    <property type="entry name" value="DUF6230"/>
</dbReference>
<gene>
    <name evidence="2" type="ORF">ACFSXZ_39715</name>
</gene>
<comment type="caution">
    <text evidence="2">The sequence shown here is derived from an EMBL/GenBank/DDBJ whole genome shotgun (WGS) entry which is preliminary data.</text>
</comment>
<dbReference type="Proteomes" id="UP001597417">
    <property type="component" value="Unassembled WGS sequence"/>
</dbReference>
<reference evidence="3" key="1">
    <citation type="journal article" date="2019" name="Int. J. Syst. Evol. Microbiol.">
        <title>The Global Catalogue of Microorganisms (GCM) 10K type strain sequencing project: providing services to taxonomists for standard genome sequencing and annotation.</title>
        <authorList>
            <consortium name="The Broad Institute Genomics Platform"/>
            <consortium name="The Broad Institute Genome Sequencing Center for Infectious Disease"/>
            <person name="Wu L."/>
            <person name="Ma J."/>
        </authorList>
    </citation>
    <scope>NUCLEOTIDE SEQUENCE [LARGE SCALE GENOMIC DNA]</scope>
    <source>
        <strain evidence="3">CGMCC 4.7645</strain>
    </source>
</reference>